<dbReference type="AlphaFoldDB" id="A0A0K0FR87"/>
<reference evidence="3" key="2">
    <citation type="submission" date="2015-08" db="UniProtKB">
        <authorList>
            <consortium name="WormBaseParasite"/>
        </authorList>
    </citation>
    <scope>IDENTIFICATION</scope>
</reference>
<reference evidence="2" key="1">
    <citation type="submission" date="2014-07" db="EMBL/GenBank/DDBJ databases">
        <authorList>
            <person name="Martin A.A"/>
            <person name="De Silva N."/>
        </authorList>
    </citation>
    <scope>NUCLEOTIDE SEQUENCE</scope>
</reference>
<keyword evidence="1" id="KW-0472">Membrane</keyword>
<proteinExistence type="predicted"/>
<evidence type="ECO:0000256" key="1">
    <source>
        <dbReference type="SAM" id="Phobius"/>
    </source>
</evidence>
<evidence type="ECO:0000313" key="3">
    <source>
        <dbReference type="WBParaSite" id="SVE_1230400.1"/>
    </source>
</evidence>
<dbReference type="WBParaSite" id="SVE_1230400.1">
    <property type="protein sequence ID" value="SVE_1230400.1"/>
    <property type="gene ID" value="SVE_1230400"/>
</dbReference>
<name>A0A0K0FR87_STRVS</name>
<evidence type="ECO:0000313" key="2">
    <source>
        <dbReference type="Proteomes" id="UP000035680"/>
    </source>
</evidence>
<dbReference type="Proteomes" id="UP000035680">
    <property type="component" value="Unassembled WGS sequence"/>
</dbReference>
<accession>A0A0K0FR87</accession>
<protein>
    <submittedName>
        <fullName evidence="3">Uncharacterized protein</fullName>
    </submittedName>
</protein>
<keyword evidence="2" id="KW-1185">Reference proteome</keyword>
<organism evidence="2 3">
    <name type="scientific">Strongyloides venezuelensis</name>
    <name type="common">Threadworm</name>
    <dbReference type="NCBI Taxonomy" id="75913"/>
    <lineage>
        <taxon>Eukaryota</taxon>
        <taxon>Metazoa</taxon>
        <taxon>Ecdysozoa</taxon>
        <taxon>Nematoda</taxon>
        <taxon>Chromadorea</taxon>
        <taxon>Rhabditida</taxon>
        <taxon>Tylenchina</taxon>
        <taxon>Panagrolaimomorpha</taxon>
        <taxon>Strongyloidoidea</taxon>
        <taxon>Strongyloididae</taxon>
        <taxon>Strongyloides</taxon>
    </lineage>
</organism>
<keyword evidence="1" id="KW-0812">Transmembrane</keyword>
<sequence length="137" mass="15468">MAPLPSFLLDTNTSTVLFFIGFVIMILSIMVICFTNPPNPRRNGVYIVKPPKGIKHPLYQSKCNRQQIKTVSLSVSSGPTMREEKRNHDIINSLSATLPVPKSAKLDAIIQFTRHREYDTEYNKSGVKVISCNRSFL</sequence>
<feature type="transmembrane region" description="Helical" evidence="1">
    <location>
        <begin position="15"/>
        <end position="34"/>
    </location>
</feature>
<keyword evidence="1" id="KW-1133">Transmembrane helix</keyword>